<dbReference type="Gene3D" id="3.30.70.920">
    <property type="match status" value="1"/>
</dbReference>
<proteinExistence type="predicted"/>
<keyword evidence="1" id="KW-0805">Transcription regulation</keyword>
<evidence type="ECO:0000259" key="4">
    <source>
        <dbReference type="PROSITE" id="PS50956"/>
    </source>
</evidence>
<dbReference type="STRING" id="860235.AOZ06_20045"/>
<evidence type="ECO:0000256" key="2">
    <source>
        <dbReference type="ARBA" id="ARBA00023125"/>
    </source>
</evidence>
<dbReference type="SUPFAM" id="SSF54909">
    <property type="entry name" value="Dimeric alpha+beta barrel"/>
    <property type="match status" value="1"/>
</dbReference>
<dbReference type="Pfam" id="PF13412">
    <property type="entry name" value="HTH_24"/>
    <property type="match status" value="1"/>
</dbReference>
<gene>
    <name evidence="5" type="ORF">AOZ06_20045</name>
</gene>
<dbReference type="AlphaFoldDB" id="A0A0N9I328"/>
<dbReference type="GO" id="GO:0005829">
    <property type="term" value="C:cytosol"/>
    <property type="evidence" value="ECO:0007669"/>
    <property type="project" value="TreeGrafter"/>
</dbReference>
<dbReference type="PANTHER" id="PTHR30154:SF53">
    <property type="entry name" value="HTH-TYPE TRANSCRIPTIONAL REGULATOR LRPC"/>
    <property type="match status" value="1"/>
</dbReference>
<dbReference type="PRINTS" id="PR00033">
    <property type="entry name" value="HTHASNC"/>
</dbReference>
<keyword evidence="6" id="KW-1185">Reference proteome</keyword>
<dbReference type="Proteomes" id="UP000063699">
    <property type="component" value="Chromosome"/>
</dbReference>
<dbReference type="InterPro" id="IPR000485">
    <property type="entry name" value="AsnC-type_HTH_dom"/>
</dbReference>
<sequence length="149" mass="16977">MDRIDRELLAALINDGRATYQELGRLVRLSSNTVADRIRRLRKDGVIRGYRAELDYAVLGRDMQIMSDIRLQDTVDPAEFERGLDDVPQVISASRLTGEYNYQLRIVCANALELEGIIDRLKKHNGVRQAHSRLVLHEVPLARDRILGA</sequence>
<dbReference type="SUPFAM" id="SSF46785">
    <property type="entry name" value="Winged helix' DNA-binding domain"/>
    <property type="match status" value="1"/>
</dbReference>
<evidence type="ECO:0000256" key="3">
    <source>
        <dbReference type="ARBA" id="ARBA00023163"/>
    </source>
</evidence>
<keyword evidence="3" id="KW-0804">Transcription</keyword>
<evidence type="ECO:0000256" key="1">
    <source>
        <dbReference type="ARBA" id="ARBA00023015"/>
    </source>
</evidence>
<dbReference type="InterPro" id="IPR019887">
    <property type="entry name" value="Tscrpt_reg_AsnC/Lrp_C"/>
</dbReference>
<dbReference type="RefSeq" id="WP_054290806.1">
    <property type="nucleotide sequence ID" value="NZ_CP012752.1"/>
</dbReference>
<dbReference type="GO" id="GO:0043565">
    <property type="term" value="F:sequence-specific DNA binding"/>
    <property type="evidence" value="ECO:0007669"/>
    <property type="project" value="InterPro"/>
</dbReference>
<protein>
    <recommendedName>
        <fullName evidence="4">HTH asnC-type domain-containing protein</fullName>
    </recommendedName>
</protein>
<dbReference type="KEGG" id="kphy:AOZ06_20045"/>
<dbReference type="InterPro" id="IPR036390">
    <property type="entry name" value="WH_DNA-bd_sf"/>
</dbReference>
<dbReference type="Gene3D" id="1.10.10.10">
    <property type="entry name" value="Winged helix-like DNA-binding domain superfamily/Winged helix DNA-binding domain"/>
    <property type="match status" value="1"/>
</dbReference>
<dbReference type="PANTHER" id="PTHR30154">
    <property type="entry name" value="LEUCINE-RESPONSIVE REGULATORY PROTEIN"/>
    <property type="match status" value="1"/>
</dbReference>
<dbReference type="Pfam" id="PF01037">
    <property type="entry name" value="AsnC_trans_reg"/>
    <property type="match status" value="1"/>
</dbReference>
<name>A0A0N9I328_9PSEU</name>
<reference evidence="5 6" key="1">
    <citation type="submission" date="2015-07" db="EMBL/GenBank/DDBJ databases">
        <title>Genome sequencing of Kibdelosporangium phytohabitans.</title>
        <authorList>
            <person name="Qin S."/>
            <person name="Xing K."/>
        </authorList>
    </citation>
    <scope>NUCLEOTIDE SEQUENCE [LARGE SCALE GENOMIC DNA]</scope>
    <source>
        <strain evidence="5 6">KLBMP1111</strain>
    </source>
</reference>
<dbReference type="OrthoDB" id="166264at2"/>
<organism evidence="5 6">
    <name type="scientific">Kibdelosporangium phytohabitans</name>
    <dbReference type="NCBI Taxonomy" id="860235"/>
    <lineage>
        <taxon>Bacteria</taxon>
        <taxon>Bacillati</taxon>
        <taxon>Actinomycetota</taxon>
        <taxon>Actinomycetes</taxon>
        <taxon>Pseudonocardiales</taxon>
        <taxon>Pseudonocardiaceae</taxon>
        <taxon>Kibdelosporangium</taxon>
    </lineage>
</organism>
<evidence type="ECO:0000313" key="6">
    <source>
        <dbReference type="Proteomes" id="UP000063699"/>
    </source>
</evidence>
<keyword evidence="2" id="KW-0238">DNA-binding</keyword>
<feature type="domain" description="HTH asnC-type" evidence="4">
    <location>
        <begin position="1"/>
        <end position="62"/>
    </location>
</feature>
<dbReference type="EMBL" id="CP012752">
    <property type="protein sequence ID" value="ALG08900.1"/>
    <property type="molecule type" value="Genomic_DNA"/>
</dbReference>
<dbReference type="SMART" id="SM00344">
    <property type="entry name" value="HTH_ASNC"/>
    <property type="match status" value="1"/>
</dbReference>
<evidence type="ECO:0000313" key="5">
    <source>
        <dbReference type="EMBL" id="ALG08900.1"/>
    </source>
</evidence>
<dbReference type="InterPro" id="IPR019888">
    <property type="entry name" value="Tscrpt_reg_AsnC-like"/>
</dbReference>
<dbReference type="InterPro" id="IPR036388">
    <property type="entry name" value="WH-like_DNA-bd_sf"/>
</dbReference>
<dbReference type="InterPro" id="IPR011008">
    <property type="entry name" value="Dimeric_a/b-barrel"/>
</dbReference>
<accession>A0A0N9I328</accession>
<dbReference type="PROSITE" id="PS50956">
    <property type="entry name" value="HTH_ASNC_2"/>
    <property type="match status" value="1"/>
</dbReference>
<dbReference type="GO" id="GO:0043200">
    <property type="term" value="P:response to amino acid"/>
    <property type="evidence" value="ECO:0007669"/>
    <property type="project" value="TreeGrafter"/>
</dbReference>